<dbReference type="EMBL" id="JAVFKD010000012">
    <property type="protein sequence ID" value="KAK5992702.1"/>
    <property type="molecule type" value="Genomic_DNA"/>
</dbReference>
<accession>A0ABR0SLC7</accession>
<feature type="compositionally biased region" description="Polar residues" evidence="1">
    <location>
        <begin position="110"/>
        <end position="125"/>
    </location>
</feature>
<dbReference type="PANTHER" id="PTHR40635:SF1">
    <property type="match status" value="1"/>
</dbReference>
<feature type="region of interest" description="Disordered" evidence="1">
    <location>
        <begin position="249"/>
        <end position="289"/>
    </location>
</feature>
<keyword evidence="3" id="KW-1185">Reference proteome</keyword>
<evidence type="ECO:0000313" key="3">
    <source>
        <dbReference type="Proteomes" id="UP001338125"/>
    </source>
</evidence>
<comment type="caution">
    <text evidence="2">The sequence shown here is derived from an EMBL/GenBank/DDBJ whole genome shotgun (WGS) entry which is preliminary data.</text>
</comment>
<dbReference type="PANTHER" id="PTHR40635">
    <property type="match status" value="1"/>
</dbReference>
<feature type="region of interest" description="Disordered" evidence="1">
    <location>
        <begin position="105"/>
        <end position="129"/>
    </location>
</feature>
<proteinExistence type="predicted"/>
<sequence length="289" mass="32137">MAPVRRYLRITKYSVLECRIYLDNPSLAQSWLLNPRNPVLPRVIESIRHLVIPKLREEKERSKKKSTKKKALKDVVVEDDFEVSVFLTETNTRHSLLTKHKHFRDKGPSLMQSNSSKLISETNANPIDVEAYDTAPIRPEEDSDDDGVRLGDIPLAALHQQAKRQRGEMNSDGDFEGSDEDNAGSAIEIDSDTDQPPQKRHRGPARSISTPGEAGGDGDSKKKLAMDVSYEGFAIYGRVLCLVVRKREAKSQQTSQSGKDAGGSNKLAGQARMENWITSTQIPVGEEVG</sequence>
<name>A0ABR0SLC7_9HYPO</name>
<dbReference type="Proteomes" id="UP001338125">
    <property type="component" value="Unassembled WGS sequence"/>
</dbReference>
<feature type="compositionally biased region" description="Acidic residues" evidence="1">
    <location>
        <begin position="171"/>
        <end position="182"/>
    </location>
</feature>
<reference evidence="2 3" key="1">
    <citation type="submission" date="2024-01" db="EMBL/GenBank/DDBJ databases">
        <title>Complete genome of Cladobotryum mycophilum ATHUM6906.</title>
        <authorList>
            <person name="Christinaki A.C."/>
            <person name="Myridakis A.I."/>
            <person name="Kouvelis V.N."/>
        </authorList>
    </citation>
    <scope>NUCLEOTIDE SEQUENCE [LARGE SCALE GENOMIC DNA]</scope>
    <source>
        <strain evidence="2 3">ATHUM6906</strain>
    </source>
</reference>
<evidence type="ECO:0000256" key="1">
    <source>
        <dbReference type="SAM" id="MobiDB-lite"/>
    </source>
</evidence>
<organism evidence="2 3">
    <name type="scientific">Cladobotryum mycophilum</name>
    <dbReference type="NCBI Taxonomy" id="491253"/>
    <lineage>
        <taxon>Eukaryota</taxon>
        <taxon>Fungi</taxon>
        <taxon>Dikarya</taxon>
        <taxon>Ascomycota</taxon>
        <taxon>Pezizomycotina</taxon>
        <taxon>Sordariomycetes</taxon>
        <taxon>Hypocreomycetidae</taxon>
        <taxon>Hypocreales</taxon>
        <taxon>Hypocreaceae</taxon>
        <taxon>Cladobotryum</taxon>
    </lineage>
</organism>
<evidence type="ECO:0000313" key="2">
    <source>
        <dbReference type="EMBL" id="KAK5992702.1"/>
    </source>
</evidence>
<gene>
    <name evidence="2" type="ORF">PT974_06117</name>
</gene>
<feature type="region of interest" description="Disordered" evidence="1">
    <location>
        <begin position="160"/>
        <end position="221"/>
    </location>
</feature>
<protein>
    <submittedName>
        <fullName evidence="2">Uncharacterized protein</fullName>
    </submittedName>
</protein>